<name>A0A0C4ZJY9_9PLAT</name>
<geneLocation type="mitochondrion" evidence="13"/>
<evidence type="ECO:0000256" key="5">
    <source>
        <dbReference type="ARBA" id="ARBA00022692"/>
    </source>
</evidence>
<evidence type="ECO:0000256" key="4">
    <source>
        <dbReference type="ARBA" id="ARBA00022547"/>
    </source>
</evidence>
<evidence type="ECO:0000256" key="10">
    <source>
        <dbReference type="ARBA" id="ARBA00023310"/>
    </source>
</evidence>
<comment type="subcellular location">
    <subcellularLocation>
        <location evidence="1">Membrane</location>
        <topology evidence="1">Multi-pass membrane protein</topology>
    </subcellularLocation>
    <subcellularLocation>
        <location evidence="11">Mitochondrion inner membrane</location>
        <topology evidence="11">Multi-pass membrane protein</topology>
    </subcellularLocation>
</comment>
<evidence type="ECO:0000256" key="2">
    <source>
        <dbReference type="ARBA" id="ARBA00006810"/>
    </source>
</evidence>
<evidence type="ECO:0000256" key="3">
    <source>
        <dbReference type="ARBA" id="ARBA00022448"/>
    </source>
</evidence>
<dbReference type="InterPro" id="IPR035908">
    <property type="entry name" value="F0_ATP_A_sf"/>
</dbReference>
<feature type="transmembrane region" description="Helical" evidence="12">
    <location>
        <begin position="190"/>
        <end position="208"/>
    </location>
</feature>
<dbReference type="GO" id="GO:0045259">
    <property type="term" value="C:proton-transporting ATP synthase complex"/>
    <property type="evidence" value="ECO:0007669"/>
    <property type="project" value="UniProtKB-KW"/>
</dbReference>
<accession>A0A0C4ZJY9</accession>
<evidence type="ECO:0000313" key="13">
    <source>
        <dbReference type="EMBL" id="AJI44477.1"/>
    </source>
</evidence>
<keyword evidence="7 12" id="KW-1133">Transmembrane helix</keyword>
<organism evidence="13">
    <name type="scientific">Girardia sp. ER-2015</name>
    <dbReference type="NCBI Taxonomy" id="1608986"/>
    <lineage>
        <taxon>Eukaryota</taxon>
        <taxon>Metazoa</taxon>
        <taxon>Spiralia</taxon>
        <taxon>Lophotrochozoa</taxon>
        <taxon>Platyhelminthes</taxon>
        <taxon>Rhabditophora</taxon>
        <taxon>Seriata</taxon>
        <taxon>Tricladida</taxon>
        <taxon>Continenticola</taxon>
        <taxon>Geoplanoidea</taxon>
        <taxon>Dugesiidae</taxon>
        <taxon>Girardia</taxon>
    </lineage>
</organism>
<dbReference type="EMBL" id="KP090061">
    <property type="protein sequence ID" value="AJI44477.1"/>
    <property type="molecule type" value="Genomic_DNA"/>
</dbReference>
<feature type="transmembrane region" description="Helical" evidence="12">
    <location>
        <begin position="16"/>
        <end position="36"/>
    </location>
</feature>
<protein>
    <recommendedName>
        <fullName evidence="11">ATP synthase subunit a</fullName>
    </recommendedName>
</protein>
<keyword evidence="13" id="KW-0496">Mitochondrion</keyword>
<evidence type="ECO:0000256" key="1">
    <source>
        <dbReference type="ARBA" id="ARBA00004141"/>
    </source>
</evidence>
<keyword evidence="8" id="KW-0406">Ion transport</keyword>
<evidence type="ECO:0000256" key="9">
    <source>
        <dbReference type="ARBA" id="ARBA00023136"/>
    </source>
</evidence>
<feature type="transmembrane region" description="Helical" evidence="12">
    <location>
        <begin position="164"/>
        <end position="184"/>
    </location>
</feature>
<keyword evidence="6" id="KW-0375">Hydrogen ion transport</keyword>
<dbReference type="GO" id="GO:0005743">
    <property type="term" value="C:mitochondrial inner membrane"/>
    <property type="evidence" value="ECO:0007669"/>
    <property type="project" value="UniProtKB-SubCell"/>
</dbReference>
<evidence type="ECO:0000256" key="7">
    <source>
        <dbReference type="ARBA" id="ARBA00022989"/>
    </source>
</evidence>
<gene>
    <name evidence="13" type="primary">ATP6</name>
</gene>
<dbReference type="InterPro" id="IPR000568">
    <property type="entry name" value="ATP_synth_F0_asu"/>
</dbReference>
<dbReference type="PANTHER" id="PTHR11410">
    <property type="entry name" value="ATP SYNTHASE SUBUNIT A"/>
    <property type="match status" value="1"/>
</dbReference>
<evidence type="ECO:0000256" key="12">
    <source>
        <dbReference type="SAM" id="Phobius"/>
    </source>
</evidence>
<dbReference type="GO" id="GO:0046933">
    <property type="term" value="F:proton-transporting ATP synthase activity, rotational mechanism"/>
    <property type="evidence" value="ECO:0007669"/>
    <property type="project" value="TreeGrafter"/>
</dbReference>
<evidence type="ECO:0000256" key="6">
    <source>
        <dbReference type="ARBA" id="ARBA00022781"/>
    </source>
</evidence>
<feature type="transmembrane region" description="Helical" evidence="12">
    <location>
        <begin position="130"/>
        <end position="152"/>
    </location>
</feature>
<dbReference type="PANTHER" id="PTHR11410:SF0">
    <property type="entry name" value="ATP SYNTHASE SUBUNIT A"/>
    <property type="match status" value="1"/>
</dbReference>
<feature type="transmembrane region" description="Helical" evidence="12">
    <location>
        <begin position="89"/>
        <end position="110"/>
    </location>
</feature>
<keyword evidence="9 12" id="KW-0472">Membrane</keyword>
<dbReference type="SUPFAM" id="SSF81336">
    <property type="entry name" value="F1F0 ATP synthase subunit A"/>
    <property type="match status" value="1"/>
</dbReference>
<dbReference type="Gene3D" id="1.20.120.220">
    <property type="entry name" value="ATP synthase, F0 complex, subunit A"/>
    <property type="match status" value="1"/>
</dbReference>
<dbReference type="InterPro" id="IPR045083">
    <property type="entry name" value="ATP_synth_F0_asu_bact/mt"/>
</dbReference>
<dbReference type="PRINTS" id="PR00123">
    <property type="entry name" value="ATPASEA"/>
</dbReference>
<dbReference type="AlphaFoldDB" id="A0A0C4ZJY9"/>
<evidence type="ECO:0000256" key="8">
    <source>
        <dbReference type="ARBA" id="ARBA00023065"/>
    </source>
</evidence>
<proteinExistence type="inferred from homology"/>
<keyword evidence="10" id="KW-0066">ATP synthesis</keyword>
<evidence type="ECO:0000256" key="11">
    <source>
        <dbReference type="RuleBase" id="RU004450"/>
    </source>
</evidence>
<keyword evidence="4" id="KW-0138">CF(0)</keyword>
<keyword evidence="5 12" id="KW-0812">Transmembrane</keyword>
<feature type="transmembrane region" description="Helical" evidence="12">
    <location>
        <begin position="56"/>
        <end position="82"/>
    </location>
</feature>
<dbReference type="Pfam" id="PF00119">
    <property type="entry name" value="ATP-synt_A"/>
    <property type="match status" value="1"/>
</dbReference>
<comment type="similarity">
    <text evidence="2">Belongs to the ATPase A chain family.</text>
</comment>
<reference evidence="13" key="1">
    <citation type="submission" date="2014-10" db="EMBL/GenBank/DDBJ databases">
        <title>Mitochondrial genomes for 'planarian' flatworms shows great divergence from the neodermatan gene order.</title>
        <authorList>
            <person name="Ross E."/>
            <person name="Blair D."/>
            <person name="Sanchez Alvarado A."/>
        </authorList>
    </citation>
    <scope>NUCLEOTIDE SEQUENCE</scope>
</reference>
<keyword evidence="3" id="KW-0813">Transport</keyword>
<sequence>MSFNYMSCCLIYNPNFYYLLFFFFLLYVAYYSYPSFLNSVTSSLFSYFGILTNFEYLNLFTSVFLLFGFIFFLNFSSLFPFLFVLTSNLWFSFFFSLSVIVSLFLLNLYFDFTWYVIDYVPLGCPILLSPVLVIIDFVSLWIRVFTLAVRLVINLGAGSLVGHYLSGTVSYLGVYLAYFFVIVYVSYEVLVSFIQASVFSNLVAVYFVL</sequence>